<dbReference type="EMBL" id="KI393908">
    <property type="protein sequence ID" value="ERN06350.1"/>
    <property type="molecule type" value="Genomic_DNA"/>
</dbReference>
<evidence type="ECO:0000313" key="1">
    <source>
        <dbReference type="EMBL" id="ERN06350.1"/>
    </source>
</evidence>
<keyword evidence="2" id="KW-1185">Reference proteome</keyword>
<dbReference type="Proteomes" id="UP000017836">
    <property type="component" value="Unassembled WGS sequence"/>
</dbReference>
<protein>
    <submittedName>
        <fullName evidence="1">Uncharacterized protein</fullName>
    </submittedName>
</protein>
<dbReference type="AlphaFoldDB" id="W1PGX5"/>
<sequence>MYIFKVFGLPGEVAKHAVSELAKPDFNTYTNPFTCTSLIHSPNAHFLLQHSCLEMERERERGRGRGWEQEWEQHMQRQEVPKFGRAFPTNLK</sequence>
<reference evidence="2" key="1">
    <citation type="journal article" date="2013" name="Science">
        <title>The Amborella genome and the evolution of flowering plants.</title>
        <authorList>
            <consortium name="Amborella Genome Project"/>
        </authorList>
    </citation>
    <scope>NUCLEOTIDE SEQUENCE [LARGE SCALE GENOMIC DNA]</scope>
</reference>
<organism evidence="1 2">
    <name type="scientific">Amborella trichopoda</name>
    <dbReference type="NCBI Taxonomy" id="13333"/>
    <lineage>
        <taxon>Eukaryota</taxon>
        <taxon>Viridiplantae</taxon>
        <taxon>Streptophyta</taxon>
        <taxon>Embryophyta</taxon>
        <taxon>Tracheophyta</taxon>
        <taxon>Spermatophyta</taxon>
        <taxon>Magnoliopsida</taxon>
        <taxon>Amborellales</taxon>
        <taxon>Amborellaceae</taxon>
        <taxon>Amborella</taxon>
    </lineage>
</organism>
<evidence type="ECO:0000313" key="2">
    <source>
        <dbReference type="Proteomes" id="UP000017836"/>
    </source>
</evidence>
<dbReference type="HOGENOM" id="CLU_2416219_0_0_1"/>
<proteinExistence type="predicted"/>
<dbReference type="Gramene" id="ERN06350">
    <property type="protein sequence ID" value="ERN06350"/>
    <property type="gene ID" value="AMTR_s00016p00243330"/>
</dbReference>
<gene>
    <name evidence="1" type="ORF">AMTR_s00016p00243330</name>
</gene>
<accession>W1PGX5</accession>
<name>W1PGX5_AMBTC</name>